<name>A0A9N9P666_9GLOM</name>
<proteinExistence type="predicted"/>
<dbReference type="Proteomes" id="UP000789396">
    <property type="component" value="Unassembled WGS sequence"/>
</dbReference>
<evidence type="ECO:0000256" key="3">
    <source>
        <dbReference type="SAM" id="MobiDB-lite"/>
    </source>
</evidence>
<protein>
    <submittedName>
        <fullName evidence="4">8092_t:CDS:1</fullName>
    </submittedName>
</protein>
<reference evidence="4" key="1">
    <citation type="submission" date="2021-06" db="EMBL/GenBank/DDBJ databases">
        <authorList>
            <person name="Kallberg Y."/>
            <person name="Tangrot J."/>
            <person name="Rosling A."/>
        </authorList>
    </citation>
    <scope>NUCLEOTIDE SEQUENCE</scope>
    <source>
        <strain evidence="4">IN212</strain>
    </source>
</reference>
<feature type="compositionally biased region" description="Basic and acidic residues" evidence="3">
    <location>
        <begin position="98"/>
        <end position="116"/>
    </location>
</feature>
<feature type="non-terminal residue" evidence="4">
    <location>
        <position position="1"/>
    </location>
</feature>
<dbReference type="PANTHER" id="PTHR13370:SF3">
    <property type="entry name" value="TRNA (GUANINE(10)-N2)-METHYLTRANSFERASE HOMOLOG"/>
    <property type="match status" value="1"/>
</dbReference>
<evidence type="ECO:0000313" key="5">
    <source>
        <dbReference type="Proteomes" id="UP000789396"/>
    </source>
</evidence>
<keyword evidence="5" id="KW-1185">Reference proteome</keyword>
<dbReference type="GO" id="GO:0005737">
    <property type="term" value="C:cytoplasm"/>
    <property type="evidence" value="ECO:0007669"/>
    <property type="project" value="TreeGrafter"/>
</dbReference>
<evidence type="ECO:0000313" key="4">
    <source>
        <dbReference type="EMBL" id="CAG8794049.1"/>
    </source>
</evidence>
<sequence>TGSFLLTCAHFGAFTLGSDIDGRQIRGQDQYNLSDKVLDSLVFDIRHHPWRENLWFDAIVTDRERLVTMEKFKENVEGEHANVKNAKSLDNMSLLFQKKKEGKSDRDEKDFGKTYD</sequence>
<dbReference type="PANTHER" id="PTHR13370">
    <property type="entry name" value="RNA METHYLASE-RELATED"/>
    <property type="match status" value="1"/>
</dbReference>
<dbReference type="GO" id="GO:0032259">
    <property type="term" value="P:methylation"/>
    <property type="evidence" value="ECO:0007669"/>
    <property type="project" value="UniProtKB-KW"/>
</dbReference>
<evidence type="ECO:0000256" key="1">
    <source>
        <dbReference type="ARBA" id="ARBA00022603"/>
    </source>
</evidence>
<organism evidence="4 5">
    <name type="scientific">Racocetra fulgida</name>
    <dbReference type="NCBI Taxonomy" id="60492"/>
    <lineage>
        <taxon>Eukaryota</taxon>
        <taxon>Fungi</taxon>
        <taxon>Fungi incertae sedis</taxon>
        <taxon>Mucoromycota</taxon>
        <taxon>Glomeromycotina</taxon>
        <taxon>Glomeromycetes</taxon>
        <taxon>Diversisporales</taxon>
        <taxon>Gigasporaceae</taxon>
        <taxon>Racocetra</taxon>
    </lineage>
</organism>
<dbReference type="GO" id="GO:0008168">
    <property type="term" value="F:methyltransferase activity"/>
    <property type="evidence" value="ECO:0007669"/>
    <property type="project" value="UniProtKB-KW"/>
</dbReference>
<feature type="region of interest" description="Disordered" evidence="3">
    <location>
        <begin position="97"/>
        <end position="116"/>
    </location>
</feature>
<dbReference type="OrthoDB" id="333024at2759"/>
<evidence type="ECO:0000256" key="2">
    <source>
        <dbReference type="ARBA" id="ARBA00022679"/>
    </source>
</evidence>
<dbReference type="EMBL" id="CAJVPZ010064199">
    <property type="protein sequence ID" value="CAG8794049.1"/>
    <property type="molecule type" value="Genomic_DNA"/>
</dbReference>
<keyword evidence="2" id="KW-0808">Transferase</keyword>
<feature type="non-terminal residue" evidence="4">
    <location>
        <position position="116"/>
    </location>
</feature>
<keyword evidence="1" id="KW-0489">Methyltransferase</keyword>
<accession>A0A9N9P666</accession>
<comment type="caution">
    <text evidence="4">The sequence shown here is derived from an EMBL/GenBank/DDBJ whole genome shotgun (WGS) entry which is preliminary data.</text>
</comment>
<gene>
    <name evidence="4" type="ORF">RFULGI_LOCUS17032</name>
</gene>
<dbReference type="AlphaFoldDB" id="A0A9N9P666"/>